<dbReference type="SUPFAM" id="SSF49899">
    <property type="entry name" value="Concanavalin A-like lectins/glucanases"/>
    <property type="match status" value="1"/>
</dbReference>
<gene>
    <name evidence="3" type="ORF">GCM10007100_32730</name>
</gene>
<dbReference type="PROSITE" id="PS50022">
    <property type="entry name" value="FA58C_3"/>
    <property type="match status" value="2"/>
</dbReference>
<dbReference type="SUPFAM" id="SSF49785">
    <property type="entry name" value="Galactose-binding domain-like"/>
    <property type="match status" value="3"/>
</dbReference>
<dbReference type="InterPro" id="IPR000421">
    <property type="entry name" value="FA58C"/>
</dbReference>
<evidence type="ECO:0000313" key="3">
    <source>
        <dbReference type="EMBL" id="GHC62704.1"/>
    </source>
</evidence>
<dbReference type="RefSeq" id="WP_189572331.1">
    <property type="nucleotide sequence ID" value="NZ_BMXI01000015.1"/>
</dbReference>
<organism evidence="3 4">
    <name type="scientific">Roseibacillus persicicus</name>
    <dbReference type="NCBI Taxonomy" id="454148"/>
    <lineage>
        <taxon>Bacteria</taxon>
        <taxon>Pseudomonadati</taxon>
        <taxon>Verrucomicrobiota</taxon>
        <taxon>Verrucomicrobiia</taxon>
        <taxon>Verrucomicrobiales</taxon>
        <taxon>Verrucomicrobiaceae</taxon>
        <taxon>Roseibacillus</taxon>
    </lineage>
</organism>
<evidence type="ECO:0000259" key="2">
    <source>
        <dbReference type="PROSITE" id="PS51175"/>
    </source>
</evidence>
<feature type="domain" description="F5/8 type C" evidence="1">
    <location>
        <begin position="919"/>
        <end position="1043"/>
    </location>
</feature>
<reference evidence="3" key="1">
    <citation type="journal article" date="2014" name="Int. J. Syst. Evol. Microbiol.">
        <title>Complete genome sequence of Corynebacterium casei LMG S-19264T (=DSM 44701T), isolated from a smear-ripened cheese.</title>
        <authorList>
            <consortium name="US DOE Joint Genome Institute (JGI-PGF)"/>
            <person name="Walter F."/>
            <person name="Albersmeier A."/>
            <person name="Kalinowski J."/>
            <person name="Ruckert C."/>
        </authorList>
    </citation>
    <scope>NUCLEOTIDE SEQUENCE</scope>
    <source>
        <strain evidence="3">KCTC 12988</strain>
    </source>
</reference>
<reference evidence="3" key="2">
    <citation type="submission" date="2020-09" db="EMBL/GenBank/DDBJ databases">
        <authorList>
            <person name="Sun Q."/>
            <person name="Kim S."/>
        </authorList>
    </citation>
    <scope>NUCLEOTIDE SEQUENCE</scope>
    <source>
        <strain evidence="3">KCTC 12988</strain>
    </source>
</reference>
<dbReference type="InterPro" id="IPR041342">
    <property type="entry name" value="CBM35"/>
</dbReference>
<sequence>MRPPLRLTLHQLAILFSFLTTFWTQALVVNLDVEPSADNTFSGQGAHSDPGHDFWNSSASTLTDLLASDGLTLTTIDVTISTGSRYDATGGNVPAGQSHSSLVGDYSYARNADTSVGITGLTPNGQYLLYLYAQGDNLSQNSTITFGGQTKSNSGLLDGSISENANYVVMAATADSNGELSGTVARNGSSYSVLNGLQIVELSANTSPLDFVVNVDLGGNETTTTPYSGQGAFADPGNDYWNNTFSTDSRSLKGLTASDGTTLTPVRLDLSGGSGFFDSGKSNNLLNDYFYNSTISLLRGLSPGAQYTLYVYAAGDRSGQGSAITVNGVTKTTSNSGNPGSFSLGVNYQTFTTTADIAGRIAIDSSAKLNGFQLITGSPPASPHQAENAVFTGLNPITSPTAFAGQALDGFDAAGDSVEYSNLPAGDTLQITYANGATTTRLSLYHNGVDLDTVYFPPTGSWTDFRTLTHTGITIASNSSVKLQLDADDLAFNNGQNGAVQDQIEVEIRDGQIVVSSVLELLAQIGKDNVEVKMTPGVYEIDETDQESGLLPLPILFDFCGSNSSYDFTGVEFQIHTNLYNEWPGQEVRVFEFNGSNNHFYGLTQKDIGNEAINSVGVLNMAVVGDANKVEEFSLYTRGSRPYGYGDLFGKGSGAVIGHDKHAALLVNGANCHLLNCYLELASYGHGIFMQGAIGTLVEGCFVKGDTFNTTDNVLAEEGTGSEADHVDFMTVWGWEVPPGYAFSLQEDGIRCYNNGANGLNTANTTVRNCTVENMRSGVVIGFSDGDNEIFGCTTISVEGSFWPGNGDSVEHCQGEAPYQGMVDTPYQNDSNQDYSVTLLQETAPYGNDLIAYFAGSGHDITFWNSALQPTPNSQTIQMGGLKTGLRHYDGSTTYTLSNTSLTNWTDQAVALPGNSSNNSISSFGTVSNAGSGNTVSTVSPATVSASVTSSGSAAATLDGNGSTFWSADGLGEWIQYDLGTSRNLYQASVQWLNGNTLQYDFEIQVSSSSSGPWTNVYSGTSTGSTGFEEYNFPTQNARYLRVVGQGNSLDEKIQIVDFDLDLKDRFAMVKAKSEAGANFISQNTLDGDLSTRWSAEGVGQWIQYDLLERKQINGLALAWHNGISRSYDFEVGVSDHPMGPFTSIYTGTSSGSTNSLESYAITPAEARFIRITGEGNSVDDWTNITEAFLDTKTLVEVELAPTPLACWLLDESQGALLADSSGNGYQGSRGAAPISNPTWSVGAEGNGGLSFDGSASSATLPAAAFTNLSDEISLSFWAYGGTSLPRDSSVIRALDASGNRILNIHLPWGNGQVYWDAGDGSGYDRINKQAAAAEFSGSWNHWVFTKNATQGSMQIYLNGNLWHSGSGKTRSLSAISTVFLGSDGGTVAFEGSLDNIVLYDEALTLAQVNDLYQGSTFAYLDWVEQQGLSSSDTSRTGDPDEDQWPNLLEYALGSNALTSQDGSLFLKEELLESESKFEFSYRRRLDAAERGLNYLVKGTSELSDPNSWTTEGILETSTIPIDEEFEWVTVQTDIGIRKFLRLEVTMDSGK</sequence>
<dbReference type="EMBL" id="BMXI01000015">
    <property type="protein sequence ID" value="GHC62704.1"/>
    <property type="molecule type" value="Genomic_DNA"/>
</dbReference>
<dbReference type="Gene3D" id="2.60.120.260">
    <property type="entry name" value="Galactose-binding domain-like"/>
    <property type="match status" value="3"/>
</dbReference>
<dbReference type="InterPro" id="IPR008979">
    <property type="entry name" value="Galactose-bd-like_sf"/>
</dbReference>
<protein>
    <recommendedName>
        <fullName evidence="5">F5/8 type C domain-containing protein</fullName>
    </recommendedName>
</protein>
<evidence type="ECO:0008006" key="5">
    <source>
        <dbReference type="Google" id="ProtNLM"/>
    </source>
</evidence>
<dbReference type="InterPro" id="IPR013320">
    <property type="entry name" value="ConA-like_dom_sf"/>
</dbReference>
<dbReference type="Gene3D" id="2.60.120.200">
    <property type="match status" value="1"/>
</dbReference>
<dbReference type="InterPro" id="IPR005084">
    <property type="entry name" value="CBM6"/>
</dbReference>
<evidence type="ECO:0000259" key="1">
    <source>
        <dbReference type="PROSITE" id="PS50022"/>
    </source>
</evidence>
<keyword evidence="4" id="KW-1185">Reference proteome</keyword>
<proteinExistence type="predicted"/>
<name>A0A918WNH8_9BACT</name>
<accession>A0A918WNH8</accession>
<dbReference type="Proteomes" id="UP000644507">
    <property type="component" value="Unassembled WGS sequence"/>
</dbReference>
<dbReference type="Pfam" id="PF18099">
    <property type="entry name" value="CBM_35_2"/>
    <property type="match status" value="1"/>
</dbReference>
<dbReference type="PROSITE" id="PS51175">
    <property type="entry name" value="CBM6"/>
    <property type="match status" value="1"/>
</dbReference>
<dbReference type="GO" id="GO:0030246">
    <property type="term" value="F:carbohydrate binding"/>
    <property type="evidence" value="ECO:0007669"/>
    <property type="project" value="InterPro"/>
</dbReference>
<comment type="caution">
    <text evidence="3">The sequence shown here is derived from an EMBL/GenBank/DDBJ whole genome shotgun (WGS) entry which is preliminary data.</text>
</comment>
<feature type="domain" description="CBM6" evidence="2">
    <location>
        <begin position="382"/>
        <end position="507"/>
    </location>
</feature>
<evidence type="ECO:0000313" key="4">
    <source>
        <dbReference type="Proteomes" id="UP000644507"/>
    </source>
</evidence>
<feature type="domain" description="F5/8 type C" evidence="1">
    <location>
        <begin position="1049"/>
        <end position="1172"/>
    </location>
</feature>
<dbReference type="Pfam" id="PF00754">
    <property type="entry name" value="F5_F8_type_C"/>
    <property type="match status" value="2"/>
</dbReference>